<feature type="chain" id="PRO_5046269603" evidence="2">
    <location>
        <begin position="20"/>
        <end position="565"/>
    </location>
</feature>
<dbReference type="RefSeq" id="WP_237875608.1">
    <property type="nucleotide sequence ID" value="NZ_JAKLTR010000017.1"/>
</dbReference>
<dbReference type="InterPro" id="IPR003594">
    <property type="entry name" value="HATPase_dom"/>
</dbReference>
<dbReference type="PANTHER" id="PTHR34220:SF7">
    <property type="entry name" value="SENSOR HISTIDINE KINASE YPDA"/>
    <property type="match status" value="1"/>
</dbReference>
<dbReference type="Gene3D" id="2.60.40.10">
    <property type="entry name" value="Immunoglobulins"/>
    <property type="match status" value="1"/>
</dbReference>
<feature type="signal peptide" evidence="2">
    <location>
        <begin position="1"/>
        <end position="19"/>
    </location>
</feature>
<evidence type="ECO:0000313" key="6">
    <source>
        <dbReference type="Proteomes" id="UP001165367"/>
    </source>
</evidence>
<dbReference type="Pfam" id="PF02518">
    <property type="entry name" value="HATPase_c"/>
    <property type="match status" value="1"/>
</dbReference>
<evidence type="ECO:0000256" key="2">
    <source>
        <dbReference type="SAM" id="SignalP"/>
    </source>
</evidence>
<evidence type="ECO:0000259" key="3">
    <source>
        <dbReference type="Pfam" id="PF02518"/>
    </source>
</evidence>
<proteinExistence type="predicted"/>
<dbReference type="GO" id="GO:0016301">
    <property type="term" value="F:kinase activity"/>
    <property type="evidence" value="ECO:0007669"/>
    <property type="project" value="UniProtKB-KW"/>
</dbReference>
<organism evidence="5 6">
    <name type="scientific">Terrimonas ginsenosidimutans</name>
    <dbReference type="NCBI Taxonomy" id="2908004"/>
    <lineage>
        <taxon>Bacteria</taxon>
        <taxon>Pseudomonadati</taxon>
        <taxon>Bacteroidota</taxon>
        <taxon>Chitinophagia</taxon>
        <taxon>Chitinophagales</taxon>
        <taxon>Chitinophagaceae</taxon>
        <taxon>Terrimonas</taxon>
    </lineage>
</organism>
<dbReference type="InterPro" id="IPR036890">
    <property type="entry name" value="HATPase_C_sf"/>
</dbReference>
<reference evidence="5" key="1">
    <citation type="submission" date="2022-01" db="EMBL/GenBank/DDBJ databases">
        <authorList>
            <person name="Jo J.-H."/>
            <person name="Im W.-T."/>
        </authorList>
    </citation>
    <scope>NUCLEOTIDE SEQUENCE</scope>
    <source>
        <strain evidence="5">NA20</strain>
    </source>
</reference>
<keyword evidence="5" id="KW-0418">Kinase</keyword>
<evidence type="ECO:0000259" key="4">
    <source>
        <dbReference type="Pfam" id="PF06580"/>
    </source>
</evidence>
<dbReference type="SUPFAM" id="SSF55874">
    <property type="entry name" value="ATPase domain of HSP90 chaperone/DNA topoisomerase II/histidine kinase"/>
    <property type="match status" value="1"/>
</dbReference>
<feature type="domain" description="Signal transduction histidine kinase internal region" evidence="4">
    <location>
        <begin position="372"/>
        <end position="447"/>
    </location>
</feature>
<dbReference type="Proteomes" id="UP001165367">
    <property type="component" value="Unassembled WGS sequence"/>
</dbReference>
<name>A0ABS9KXM9_9BACT</name>
<keyword evidence="5" id="KW-0808">Transferase</keyword>
<dbReference type="InterPro" id="IPR013783">
    <property type="entry name" value="Ig-like_fold"/>
</dbReference>
<dbReference type="InterPro" id="IPR010559">
    <property type="entry name" value="Sig_transdc_His_kin_internal"/>
</dbReference>
<keyword evidence="6" id="KW-1185">Reference proteome</keyword>
<protein>
    <submittedName>
        <fullName evidence="5">Histidine kinase</fullName>
    </submittedName>
</protein>
<dbReference type="PANTHER" id="PTHR34220">
    <property type="entry name" value="SENSOR HISTIDINE KINASE YPDA"/>
    <property type="match status" value="1"/>
</dbReference>
<accession>A0ABS9KXM9</accession>
<keyword evidence="1" id="KW-0472">Membrane</keyword>
<keyword evidence="1" id="KW-1133">Transmembrane helix</keyword>
<feature type="transmembrane region" description="Helical" evidence="1">
    <location>
        <begin position="324"/>
        <end position="349"/>
    </location>
</feature>
<sequence length="565" mass="64352">MKKILIVSFSLIGVLNLAAQVKWADTTVKFSDVDWNNYSTSYLGSDAKRDPVLVTAIPYNGIWNMHDQSALDMDFSGSAFRFRSNLGDGYRKLFTYSEGDVYFLVPGIFRPNAHQYEFRVLINDSIQLKPWSEIDQFVDDDFGLNDFPKGFAFLGGFHADWDQYLVVELRKKNETRLTAASVVYWKPAAPQIINIFTSAELNELLLKAKKPFDIPALAATPEKWQGRYTPDQIDSSNFLPKNLSLAPDENNLTFVLSADVYKKEALTYTLIRDGRVYRKPGFNDNANNLISLRSLPPGQYSLQMNYAAQPQKVSSYSFEIRPAWYQMLIVKIIGVILIAGFTFSFFLWWKLKRQKKKTAAEQAKKEQLQLGLKSIHSQFNPHFMFNALSSIQGLINNNKIEAANRYLSDFGVLIRSALTDSNRELVPLERELHTLETYMKLEQLRFNFAYSIFLDDRINAAAIELPSLLLQPLIENSVKHGISGMDKGKIELRFTKQEQSLLVSIHDNGSGFDVAQSSTGFGLKLTKDRIGLLNEMMPDQKISLNIDSELQQGTTIQLLFKNWLT</sequence>
<gene>
    <name evidence="5" type="ORF">LZZ85_22435</name>
</gene>
<evidence type="ECO:0000313" key="5">
    <source>
        <dbReference type="EMBL" id="MCG2617071.1"/>
    </source>
</evidence>
<dbReference type="InterPro" id="IPR050640">
    <property type="entry name" value="Bact_2-comp_sensor_kinase"/>
</dbReference>
<dbReference type="EMBL" id="JAKLTR010000017">
    <property type="protein sequence ID" value="MCG2617071.1"/>
    <property type="molecule type" value="Genomic_DNA"/>
</dbReference>
<dbReference type="Gene3D" id="3.30.565.10">
    <property type="entry name" value="Histidine kinase-like ATPase, C-terminal domain"/>
    <property type="match status" value="1"/>
</dbReference>
<keyword evidence="1" id="KW-0812">Transmembrane</keyword>
<feature type="domain" description="Histidine kinase/HSP90-like ATPase" evidence="3">
    <location>
        <begin position="468"/>
        <end position="560"/>
    </location>
</feature>
<evidence type="ECO:0000256" key="1">
    <source>
        <dbReference type="SAM" id="Phobius"/>
    </source>
</evidence>
<dbReference type="Pfam" id="PF06580">
    <property type="entry name" value="His_kinase"/>
    <property type="match status" value="1"/>
</dbReference>
<keyword evidence="2" id="KW-0732">Signal</keyword>
<comment type="caution">
    <text evidence="5">The sequence shown here is derived from an EMBL/GenBank/DDBJ whole genome shotgun (WGS) entry which is preliminary data.</text>
</comment>